<feature type="transmembrane region" description="Helical" evidence="1">
    <location>
        <begin position="21"/>
        <end position="38"/>
    </location>
</feature>
<evidence type="ECO:0000313" key="2">
    <source>
        <dbReference type="EMBL" id="GLS24262.1"/>
    </source>
</evidence>
<keyword evidence="3" id="KW-1185">Reference proteome</keyword>
<comment type="caution">
    <text evidence="2">The sequence shown here is derived from an EMBL/GenBank/DDBJ whole genome shotgun (WGS) entry which is preliminary data.</text>
</comment>
<dbReference type="RefSeq" id="WP_284317181.1">
    <property type="nucleotide sequence ID" value="NZ_BSPC01000097.1"/>
</dbReference>
<reference evidence="3" key="1">
    <citation type="journal article" date="2019" name="Int. J. Syst. Evol. Microbiol.">
        <title>The Global Catalogue of Microorganisms (GCM) 10K type strain sequencing project: providing services to taxonomists for standard genome sequencing and annotation.</title>
        <authorList>
            <consortium name="The Broad Institute Genomics Platform"/>
            <consortium name="The Broad Institute Genome Sequencing Center for Infectious Disease"/>
            <person name="Wu L."/>
            <person name="Ma J."/>
        </authorList>
    </citation>
    <scope>NUCLEOTIDE SEQUENCE [LARGE SCALE GENOMIC DNA]</scope>
    <source>
        <strain evidence="3">NBRC 101365</strain>
    </source>
</reference>
<feature type="transmembrane region" description="Helical" evidence="1">
    <location>
        <begin position="200"/>
        <end position="218"/>
    </location>
</feature>
<sequence length="266" mass="29064">MEHYKMDQSRVSSASEMLNKVPEVTLYFWIIKIMATTVGETAADLLAVRMNMGLTVTSVVMSVLFAVVLVFQLRARRYVPTLYWLTVVLISIVGTLVSDNLVDGFGISLVTTSIAFSIFLAIVFAAWYSVEKTLSIHTIVTSRRERFYWLAILFTFAMGTSVGDLLAESIDLGYLQAAIVFALSIAAVGALYYGLRLNAVFCFWVAYILTRPLGASIGDWLAKPVIADGLGLGTVTTSVMFLAVILAVVLYLTVSKADRIAPSAVE</sequence>
<organism evidence="2 3">
    <name type="scientific">Labrys miyagiensis</name>
    <dbReference type="NCBI Taxonomy" id="346912"/>
    <lineage>
        <taxon>Bacteria</taxon>
        <taxon>Pseudomonadati</taxon>
        <taxon>Pseudomonadota</taxon>
        <taxon>Alphaproteobacteria</taxon>
        <taxon>Hyphomicrobiales</taxon>
        <taxon>Xanthobacteraceae</taxon>
        <taxon>Labrys</taxon>
    </lineage>
</organism>
<keyword evidence="1" id="KW-0812">Transmembrane</keyword>
<keyword evidence="1" id="KW-0472">Membrane</keyword>
<evidence type="ECO:0000313" key="3">
    <source>
        <dbReference type="Proteomes" id="UP001156882"/>
    </source>
</evidence>
<feature type="transmembrane region" description="Helical" evidence="1">
    <location>
        <begin position="78"/>
        <end position="98"/>
    </location>
</feature>
<dbReference type="Proteomes" id="UP001156882">
    <property type="component" value="Unassembled WGS sequence"/>
</dbReference>
<dbReference type="InterPro" id="IPR007136">
    <property type="entry name" value="DUF347"/>
</dbReference>
<feature type="transmembrane region" description="Helical" evidence="1">
    <location>
        <begin position="230"/>
        <end position="254"/>
    </location>
</feature>
<dbReference type="EMBL" id="BSPC01000097">
    <property type="protein sequence ID" value="GLS24262.1"/>
    <property type="molecule type" value="Genomic_DNA"/>
</dbReference>
<feature type="transmembrane region" description="Helical" evidence="1">
    <location>
        <begin position="50"/>
        <end position="71"/>
    </location>
</feature>
<feature type="transmembrane region" description="Helical" evidence="1">
    <location>
        <begin position="147"/>
        <end position="167"/>
    </location>
</feature>
<name>A0ABQ6CXC7_9HYPH</name>
<accession>A0ABQ6CXC7</accession>
<feature type="transmembrane region" description="Helical" evidence="1">
    <location>
        <begin position="104"/>
        <end position="127"/>
    </location>
</feature>
<feature type="transmembrane region" description="Helical" evidence="1">
    <location>
        <begin position="173"/>
        <end position="193"/>
    </location>
</feature>
<protein>
    <submittedName>
        <fullName evidence="2">Membrane protein</fullName>
    </submittedName>
</protein>
<evidence type="ECO:0000256" key="1">
    <source>
        <dbReference type="SAM" id="Phobius"/>
    </source>
</evidence>
<gene>
    <name evidence="2" type="ORF">GCM10007874_72830</name>
</gene>
<proteinExistence type="predicted"/>
<keyword evidence="1" id="KW-1133">Transmembrane helix</keyword>
<dbReference type="Pfam" id="PF03988">
    <property type="entry name" value="DUF347"/>
    <property type="match status" value="4"/>
</dbReference>